<dbReference type="Proteomes" id="UP000324222">
    <property type="component" value="Unassembled WGS sequence"/>
</dbReference>
<evidence type="ECO:0000313" key="1">
    <source>
        <dbReference type="EMBL" id="MPC21947.1"/>
    </source>
</evidence>
<accession>A0A5B7DLE7</accession>
<protein>
    <submittedName>
        <fullName evidence="1">Uncharacterized protein</fullName>
    </submittedName>
</protein>
<comment type="caution">
    <text evidence="1">The sequence shown here is derived from an EMBL/GenBank/DDBJ whole genome shotgun (WGS) entry which is preliminary data.</text>
</comment>
<reference evidence="1 2" key="1">
    <citation type="submission" date="2019-05" db="EMBL/GenBank/DDBJ databases">
        <title>Another draft genome of Portunus trituberculatus and its Hox gene families provides insights of decapod evolution.</title>
        <authorList>
            <person name="Jeong J.-H."/>
            <person name="Song I."/>
            <person name="Kim S."/>
            <person name="Choi T."/>
            <person name="Kim D."/>
            <person name="Ryu S."/>
            <person name="Kim W."/>
        </authorList>
    </citation>
    <scope>NUCLEOTIDE SEQUENCE [LARGE SCALE GENOMIC DNA]</scope>
    <source>
        <tissue evidence="1">Muscle</tissue>
    </source>
</reference>
<keyword evidence="2" id="KW-1185">Reference proteome</keyword>
<sequence>MAANVTEEHLKSCISLTPWQRLACLLKVALKESGRGVSCAAVTNQGDSRRGFQGPCLRLLGRVRPQTPPGGLAGGLRYWVVGSGYHARPAGGEPRFSSNRRLAPTTQNNTDTRSLRFFSWINCCHAAAAAAAAAAASGSRELEGATPDAAPALAAGGAFVGWSLCTGRCARL</sequence>
<evidence type="ECO:0000313" key="2">
    <source>
        <dbReference type="Proteomes" id="UP000324222"/>
    </source>
</evidence>
<dbReference type="AlphaFoldDB" id="A0A5B7DLE7"/>
<name>A0A5B7DLE7_PORTR</name>
<gene>
    <name evidence="1" type="ORF">E2C01_014951</name>
</gene>
<organism evidence="1 2">
    <name type="scientific">Portunus trituberculatus</name>
    <name type="common">Swimming crab</name>
    <name type="synonym">Neptunus trituberculatus</name>
    <dbReference type="NCBI Taxonomy" id="210409"/>
    <lineage>
        <taxon>Eukaryota</taxon>
        <taxon>Metazoa</taxon>
        <taxon>Ecdysozoa</taxon>
        <taxon>Arthropoda</taxon>
        <taxon>Crustacea</taxon>
        <taxon>Multicrustacea</taxon>
        <taxon>Malacostraca</taxon>
        <taxon>Eumalacostraca</taxon>
        <taxon>Eucarida</taxon>
        <taxon>Decapoda</taxon>
        <taxon>Pleocyemata</taxon>
        <taxon>Brachyura</taxon>
        <taxon>Eubrachyura</taxon>
        <taxon>Portunoidea</taxon>
        <taxon>Portunidae</taxon>
        <taxon>Portuninae</taxon>
        <taxon>Portunus</taxon>
    </lineage>
</organism>
<proteinExistence type="predicted"/>
<dbReference type="EMBL" id="VSRR010001035">
    <property type="protein sequence ID" value="MPC21947.1"/>
    <property type="molecule type" value="Genomic_DNA"/>
</dbReference>